<dbReference type="KEGG" id="asoc:CB4_02111"/>
<dbReference type="AlphaFoldDB" id="A0A0U5AW20"/>
<gene>
    <name evidence="1" type="ORF">CB4_02111</name>
</gene>
<protein>
    <submittedName>
        <fullName evidence="1">Uncharacterized protein</fullName>
    </submittedName>
</protein>
<name>A0A0U5AW20_9BACL</name>
<dbReference type="InterPro" id="IPR011011">
    <property type="entry name" value="Znf_FYVE_PHD"/>
</dbReference>
<sequence>MDYKDECISCGKELAPWERNRAECLDCREIACETYSDDADHESITEDYAS</sequence>
<evidence type="ECO:0000313" key="2">
    <source>
        <dbReference type="Proteomes" id="UP000217696"/>
    </source>
</evidence>
<dbReference type="EMBL" id="AP017312">
    <property type="protein sequence ID" value="BAU27937.1"/>
    <property type="molecule type" value="Genomic_DNA"/>
</dbReference>
<reference evidence="1 2" key="1">
    <citation type="submission" date="2015-12" db="EMBL/GenBank/DDBJ databases">
        <title>Genome sequence of Aneurinibacillus soli.</title>
        <authorList>
            <person name="Lee J.S."/>
            <person name="Lee K.C."/>
            <person name="Kim K.K."/>
            <person name="Lee B.W."/>
        </authorList>
    </citation>
    <scope>NUCLEOTIDE SEQUENCE [LARGE SCALE GENOMIC DNA]</scope>
    <source>
        <strain evidence="1 2">CB4</strain>
    </source>
</reference>
<organism evidence="1 2">
    <name type="scientific">Aneurinibacillus soli</name>
    <dbReference type="NCBI Taxonomy" id="1500254"/>
    <lineage>
        <taxon>Bacteria</taxon>
        <taxon>Bacillati</taxon>
        <taxon>Bacillota</taxon>
        <taxon>Bacilli</taxon>
        <taxon>Bacillales</taxon>
        <taxon>Paenibacillaceae</taxon>
        <taxon>Aneurinibacillus group</taxon>
        <taxon>Aneurinibacillus</taxon>
    </lineage>
</organism>
<dbReference type="RefSeq" id="WP_172890851.1">
    <property type="nucleotide sequence ID" value="NZ_AP017312.1"/>
</dbReference>
<dbReference type="Proteomes" id="UP000217696">
    <property type="component" value="Chromosome"/>
</dbReference>
<dbReference type="SUPFAM" id="SSF57903">
    <property type="entry name" value="FYVE/PHD zinc finger"/>
    <property type="match status" value="1"/>
</dbReference>
<proteinExistence type="predicted"/>
<evidence type="ECO:0000313" key="1">
    <source>
        <dbReference type="EMBL" id="BAU27937.1"/>
    </source>
</evidence>
<keyword evidence="2" id="KW-1185">Reference proteome</keyword>
<accession>A0A0U5AW20</accession>